<dbReference type="GO" id="GO:1902387">
    <property type="term" value="F:ceramide 1-phosphate binding"/>
    <property type="evidence" value="ECO:0007669"/>
    <property type="project" value="TreeGrafter"/>
</dbReference>
<protein>
    <recommendedName>
        <fullName evidence="4">Glycolipid transfer protein domain-containing protein</fullName>
    </recommendedName>
</protein>
<keyword evidence="2" id="KW-0813">Transport</keyword>
<evidence type="ECO:0000313" key="6">
    <source>
        <dbReference type="Proteomes" id="UP001154282"/>
    </source>
</evidence>
<dbReference type="PANTHER" id="PTHR10219">
    <property type="entry name" value="GLYCOLIPID TRANSFER PROTEIN-RELATED"/>
    <property type="match status" value="1"/>
</dbReference>
<dbReference type="Pfam" id="PF08718">
    <property type="entry name" value="GLTP"/>
    <property type="match status" value="1"/>
</dbReference>
<sequence length="226" mass="25781">MKRKREMEKASELKSAVEELSLMAIIIKPDHHHHHDPNHATIPTRPFLHVCSLVVQILDKIGPTMAVLRQDIIHNIQRLEAQFDVDPSLYSNLVEILKKESKEGSSRKRDSCSKALLWLTRSLDFMCSLLQKLAKDLNQDMEQAVEECYNTSLKLWHGWISSAAFKVALKLVPDNTTFVGLLKPKDEANDEILKEDMQALISLLVPILQDIHATLRLYGLDRLKAT</sequence>
<keyword evidence="3" id="KW-0445">Lipid transport</keyword>
<dbReference type="EMBL" id="CAMGYJ010000003">
    <property type="protein sequence ID" value="CAI0396002.1"/>
    <property type="molecule type" value="Genomic_DNA"/>
</dbReference>
<evidence type="ECO:0000256" key="3">
    <source>
        <dbReference type="ARBA" id="ARBA00023055"/>
    </source>
</evidence>
<dbReference type="SUPFAM" id="SSF110004">
    <property type="entry name" value="Glycolipid transfer protein, GLTP"/>
    <property type="match status" value="1"/>
</dbReference>
<accession>A0AAV0IEG7</accession>
<dbReference type="GO" id="GO:0005829">
    <property type="term" value="C:cytosol"/>
    <property type="evidence" value="ECO:0007669"/>
    <property type="project" value="TreeGrafter"/>
</dbReference>
<evidence type="ECO:0000259" key="4">
    <source>
        <dbReference type="Pfam" id="PF08718"/>
    </source>
</evidence>
<dbReference type="InterPro" id="IPR014830">
    <property type="entry name" value="Glycolipid_transfer_prot_dom"/>
</dbReference>
<comment type="similarity">
    <text evidence="1">Belongs to the GLTP family.</text>
</comment>
<dbReference type="Gene3D" id="1.10.3520.10">
    <property type="entry name" value="Glycolipid transfer protein"/>
    <property type="match status" value="1"/>
</dbReference>
<gene>
    <name evidence="5" type="ORF">LITE_LOCUS8946</name>
</gene>
<dbReference type="InterPro" id="IPR036497">
    <property type="entry name" value="GLTP_sf"/>
</dbReference>
<dbReference type="FunFam" id="1.10.3520.10:FF:000008">
    <property type="entry name" value="Glycolipid transfer protein 2"/>
    <property type="match status" value="1"/>
</dbReference>
<dbReference type="Proteomes" id="UP001154282">
    <property type="component" value="Unassembled WGS sequence"/>
</dbReference>
<proteinExistence type="inferred from homology"/>
<evidence type="ECO:0000256" key="2">
    <source>
        <dbReference type="ARBA" id="ARBA00022448"/>
    </source>
</evidence>
<evidence type="ECO:0000256" key="1">
    <source>
        <dbReference type="ARBA" id="ARBA00007148"/>
    </source>
</evidence>
<comment type="caution">
    <text evidence="5">The sequence shown here is derived from an EMBL/GenBank/DDBJ whole genome shotgun (WGS) entry which is preliminary data.</text>
</comment>
<evidence type="ECO:0000313" key="5">
    <source>
        <dbReference type="EMBL" id="CAI0396002.1"/>
    </source>
</evidence>
<feature type="domain" description="Glycolipid transfer protein" evidence="4">
    <location>
        <begin position="42"/>
        <end position="182"/>
    </location>
</feature>
<keyword evidence="6" id="KW-1185">Reference proteome</keyword>
<dbReference type="PANTHER" id="PTHR10219:SF34">
    <property type="entry name" value="GLYCOLIPID TRANSFER PROTEIN 3"/>
    <property type="match status" value="1"/>
</dbReference>
<dbReference type="GO" id="GO:1902388">
    <property type="term" value="F:ceramide 1-phosphate transfer activity"/>
    <property type="evidence" value="ECO:0007669"/>
    <property type="project" value="TreeGrafter"/>
</dbReference>
<dbReference type="GO" id="GO:0016020">
    <property type="term" value="C:membrane"/>
    <property type="evidence" value="ECO:0007669"/>
    <property type="project" value="TreeGrafter"/>
</dbReference>
<reference evidence="5" key="1">
    <citation type="submission" date="2022-08" db="EMBL/GenBank/DDBJ databases">
        <authorList>
            <person name="Gutierrez-Valencia J."/>
        </authorList>
    </citation>
    <scope>NUCLEOTIDE SEQUENCE</scope>
</reference>
<dbReference type="AlphaFoldDB" id="A0AAV0IEG7"/>
<organism evidence="5 6">
    <name type="scientific">Linum tenue</name>
    <dbReference type="NCBI Taxonomy" id="586396"/>
    <lineage>
        <taxon>Eukaryota</taxon>
        <taxon>Viridiplantae</taxon>
        <taxon>Streptophyta</taxon>
        <taxon>Embryophyta</taxon>
        <taxon>Tracheophyta</taxon>
        <taxon>Spermatophyta</taxon>
        <taxon>Magnoliopsida</taxon>
        <taxon>eudicotyledons</taxon>
        <taxon>Gunneridae</taxon>
        <taxon>Pentapetalae</taxon>
        <taxon>rosids</taxon>
        <taxon>fabids</taxon>
        <taxon>Malpighiales</taxon>
        <taxon>Linaceae</taxon>
        <taxon>Linum</taxon>
    </lineage>
</organism>
<name>A0AAV0IEG7_9ROSI</name>